<gene>
    <name evidence="1" type="ORF">Pr1d_51930</name>
</gene>
<dbReference type="RefSeq" id="WP_148076019.1">
    <property type="nucleotide sequence ID" value="NZ_CP042913.1"/>
</dbReference>
<dbReference type="InterPro" id="IPR035069">
    <property type="entry name" value="TTHA1013/TTHA0281-like"/>
</dbReference>
<dbReference type="AlphaFoldDB" id="A0A5B9QJY9"/>
<organism evidence="1 2">
    <name type="scientific">Bythopirellula goksoeyrii</name>
    <dbReference type="NCBI Taxonomy" id="1400387"/>
    <lineage>
        <taxon>Bacteria</taxon>
        <taxon>Pseudomonadati</taxon>
        <taxon>Planctomycetota</taxon>
        <taxon>Planctomycetia</taxon>
        <taxon>Pirellulales</taxon>
        <taxon>Lacipirellulaceae</taxon>
        <taxon>Bythopirellula</taxon>
    </lineage>
</organism>
<name>A0A5B9QJY9_9BACT</name>
<dbReference type="Proteomes" id="UP000323917">
    <property type="component" value="Chromosome"/>
</dbReference>
<keyword evidence="2" id="KW-1185">Reference proteome</keyword>
<evidence type="ECO:0000313" key="2">
    <source>
        <dbReference type="Proteomes" id="UP000323917"/>
    </source>
</evidence>
<dbReference type="Gene3D" id="3.30.160.250">
    <property type="match status" value="1"/>
</dbReference>
<sequence>MIRYKAGYKYVDGGVHAQVMDFPAAITCGQDLSEARRLLTVALLDVAETRLELGQSLPLPNPQVSDPEMDIEEPVYLHLSVSTEMEENLAGEIAS</sequence>
<reference evidence="1 2" key="1">
    <citation type="submission" date="2019-08" db="EMBL/GenBank/DDBJ databases">
        <title>Deep-cultivation of Planctomycetes and their phenomic and genomic characterization uncovers novel biology.</title>
        <authorList>
            <person name="Wiegand S."/>
            <person name="Jogler M."/>
            <person name="Boedeker C."/>
            <person name="Pinto D."/>
            <person name="Vollmers J."/>
            <person name="Rivas-Marin E."/>
            <person name="Kohn T."/>
            <person name="Peeters S.H."/>
            <person name="Heuer A."/>
            <person name="Rast P."/>
            <person name="Oberbeckmann S."/>
            <person name="Bunk B."/>
            <person name="Jeske O."/>
            <person name="Meyerdierks A."/>
            <person name="Storesund J.E."/>
            <person name="Kallscheuer N."/>
            <person name="Luecker S."/>
            <person name="Lage O.M."/>
            <person name="Pohl T."/>
            <person name="Merkel B.J."/>
            <person name="Hornburger P."/>
            <person name="Mueller R.-W."/>
            <person name="Bruemmer F."/>
            <person name="Labrenz M."/>
            <person name="Spormann A.M."/>
            <person name="Op den Camp H."/>
            <person name="Overmann J."/>
            <person name="Amann R."/>
            <person name="Jetten M.S.M."/>
            <person name="Mascher T."/>
            <person name="Medema M.H."/>
            <person name="Devos D.P."/>
            <person name="Kaster A.-K."/>
            <person name="Ovreas L."/>
            <person name="Rohde M."/>
            <person name="Galperin M.Y."/>
            <person name="Jogler C."/>
        </authorList>
    </citation>
    <scope>NUCLEOTIDE SEQUENCE [LARGE SCALE GENOMIC DNA]</scope>
    <source>
        <strain evidence="1 2">Pr1d</strain>
    </source>
</reference>
<dbReference type="EMBL" id="CP042913">
    <property type="protein sequence ID" value="QEG37845.1"/>
    <property type="molecule type" value="Genomic_DNA"/>
</dbReference>
<dbReference type="OrthoDB" id="288408at2"/>
<accession>A0A5B9QJY9</accession>
<dbReference type="SUPFAM" id="SSF143100">
    <property type="entry name" value="TTHA1013/TTHA0281-like"/>
    <property type="match status" value="1"/>
</dbReference>
<dbReference type="KEGG" id="bgok:Pr1d_51930"/>
<evidence type="ECO:0000313" key="1">
    <source>
        <dbReference type="EMBL" id="QEG37845.1"/>
    </source>
</evidence>
<protein>
    <recommendedName>
        <fullName evidence="3">HicB-like antitoxin of toxin-antitoxin system domain-containing protein</fullName>
    </recommendedName>
</protein>
<evidence type="ECO:0008006" key="3">
    <source>
        <dbReference type="Google" id="ProtNLM"/>
    </source>
</evidence>
<proteinExistence type="predicted"/>